<dbReference type="CDD" id="cd06261">
    <property type="entry name" value="TM_PBP2"/>
    <property type="match status" value="1"/>
</dbReference>
<dbReference type="Proteomes" id="UP000288052">
    <property type="component" value="Unassembled WGS sequence"/>
</dbReference>
<feature type="transmembrane region" description="Helical" evidence="7">
    <location>
        <begin position="69"/>
        <end position="94"/>
    </location>
</feature>
<gene>
    <name evidence="9" type="ORF">D2E22_0606</name>
</gene>
<evidence type="ECO:0000259" key="8">
    <source>
        <dbReference type="PROSITE" id="PS50928"/>
    </source>
</evidence>
<dbReference type="SUPFAM" id="SSF161098">
    <property type="entry name" value="MetI-like"/>
    <property type="match status" value="1"/>
</dbReference>
<evidence type="ECO:0000256" key="5">
    <source>
        <dbReference type="ARBA" id="ARBA00022989"/>
    </source>
</evidence>
<dbReference type="PANTHER" id="PTHR32243:SF24">
    <property type="entry name" value="DIACETYLCHITOBIOSE UPTAKE SYSTEM PERMEASE PROTEIN NGCG"/>
    <property type="match status" value="1"/>
</dbReference>
<evidence type="ECO:0000256" key="7">
    <source>
        <dbReference type="RuleBase" id="RU363032"/>
    </source>
</evidence>
<dbReference type="Pfam" id="PF00528">
    <property type="entry name" value="BPD_transp_1"/>
    <property type="match status" value="1"/>
</dbReference>
<dbReference type="GO" id="GO:0005886">
    <property type="term" value="C:plasma membrane"/>
    <property type="evidence" value="ECO:0007669"/>
    <property type="project" value="UniProtKB-SubCell"/>
</dbReference>
<keyword evidence="5 7" id="KW-1133">Transmembrane helix</keyword>
<evidence type="ECO:0000256" key="3">
    <source>
        <dbReference type="ARBA" id="ARBA00022475"/>
    </source>
</evidence>
<dbReference type="GO" id="GO:0055085">
    <property type="term" value="P:transmembrane transport"/>
    <property type="evidence" value="ECO:0007669"/>
    <property type="project" value="InterPro"/>
</dbReference>
<keyword evidence="3" id="KW-1003">Cell membrane</keyword>
<dbReference type="RefSeq" id="WP_241218147.1">
    <property type="nucleotide sequence ID" value="NZ_QXGI01000002.1"/>
</dbReference>
<protein>
    <submittedName>
        <fullName evidence="9">Maltose ABC transporter permease</fullName>
    </submittedName>
</protein>
<dbReference type="Gene3D" id="1.10.3720.10">
    <property type="entry name" value="MetI-like"/>
    <property type="match status" value="1"/>
</dbReference>
<comment type="subcellular location">
    <subcellularLocation>
        <location evidence="1 7">Cell membrane</location>
        <topology evidence="1 7">Multi-pass membrane protein</topology>
    </subcellularLocation>
</comment>
<dbReference type="AlphaFoldDB" id="A0A430F8N6"/>
<name>A0A430F8N6_9BIFI</name>
<proteinExistence type="inferred from homology"/>
<dbReference type="InterPro" id="IPR050901">
    <property type="entry name" value="BP-dep_ABC_trans_perm"/>
</dbReference>
<evidence type="ECO:0000256" key="6">
    <source>
        <dbReference type="ARBA" id="ARBA00023136"/>
    </source>
</evidence>
<reference evidence="9 10" key="1">
    <citation type="submission" date="2018-09" db="EMBL/GenBank/DDBJ databases">
        <title>Characterization of the phylogenetic diversity of five novel species belonging to the genus Bifidobacterium.</title>
        <authorList>
            <person name="Lugli G.A."/>
            <person name="Duranti S."/>
            <person name="Milani C."/>
        </authorList>
    </citation>
    <scope>NUCLEOTIDE SEQUENCE [LARGE SCALE GENOMIC DNA]</scope>
    <source>
        <strain evidence="9 10">2020B</strain>
    </source>
</reference>
<evidence type="ECO:0000313" key="9">
    <source>
        <dbReference type="EMBL" id="RSX49186.1"/>
    </source>
</evidence>
<keyword evidence="4 7" id="KW-0812">Transmembrane</keyword>
<feature type="transmembrane region" description="Helical" evidence="7">
    <location>
        <begin position="127"/>
        <end position="148"/>
    </location>
</feature>
<dbReference type="InterPro" id="IPR035906">
    <property type="entry name" value="MetI-like_sf"/>
</dbReference>
<dbReference type="EMBL" id="QXGI01000002">
    <property type="protein sequence ID" value="RSX49186.1"/>
    <property type="molecule type" value="Genomic_DNA"/>
</dbReference>
<dbReference type="PANTHER" id="PTHR32243">
    <property type="entry name" value="MALTOSE TRANSPORT SYSTEM PERMEASE-RELATED"/>
    <property type="match status" value="1"/>
</dbReference>
<feature type="transmembrane region" description="Helical" evidence="7">
    <location>
        <begin position="25"/>
        <end position="48"/>
    </location>
</feature>
<comment type="caution">
    <text evidence="9">The sequence shown here is derived from an EMBL/GenBank/DDBJ whole genome shotgun (WGS) entry which is preliminary data.</text>
</comment>
<comment type="similarity">
    <text evidence="7">Belongs to the binding-protein-dependent transport system permease family.</text>
</comment>
<evidence type="ECO:0000313" key="10">
    <source>
        <dbReference type="Proteomes" id="UP000288052"/>
    </source>
</evidence>
<accession>A0A430F8N6</accession>
<sequence>MMIPPLSILVPLYTFLVRIGGVNSYWGTILVLGTGNLPLAIFLYTAFIRSIPVVIDEAGMVDGASPMRIFFRLILPLLKPVTATVIIMTGIGVWNEYALSSYLLTDQSMQTIAPRVASFFAAQSSNLGTGAAAALIAALPVVVAYLFLQRYFIEGMVAGSEK</sequence>
<organism evidence="9 10">
    <name type="scientific">Bifidobacterium castoris</name>
    <dbReference type="NCBI Taxonomy" id="2306972"/>
    <lineage>
        <taxon>Bacteria</taxon>
        <taxon>Bacillati</taxon>
        <taxon>Actinomycetota</taxon>
        <taxon>Actinomycetes</taxon>
        <taxon>Bifidobacteriales</taxon>
        <taxon>Bifidobacteriaceae</taxon>
        <taxon>Bifidobacterium</taxon>
    </lineage>
</organism>
<dbReference type="PROSITE" id="PS50928">
    <property type="entry name" value="ABC_TM1"/>
    <property type="match status" value="1"/>
</dbReference>
<feature type="domain" description="ABC transmembrane type-1" evidence="8">
    <location>
        <begin position="1"/>
        <end position="148"/>
    </location>
</feature>
<dbReference type="InterPro" id="IPR000515">
    <property type="entry name" value="MetI-like"/>
</dbReference>
<evidence type="ECO:0000256" key="1">
    <source>
        <dbReference type="ARBA" id="ARBA00004651"/>
    </source>
</evidence>
<evidence type="ECO:0000256" key="2">
    <source>
        <dbReference type="ARBA" id="ARBA00022448"/>
    </source>
</evidence>
<keyword evidence="2 7" id="KW-0813">Transport</keyword>
<keyword evidence="10" id="KW-1185">Reference proteome</keyword>
<keyword evidence="6 7" id="KW-0472">Membrane</keyword>
<evidence type="ECO:0000256" key="4">
    <source>
        <dbReference type="ARBA" id="ARBA00022692"/>
    </source>
</evidence>